<evidence type="ECO:0000256" key="4">
    <source>
        <dbReference type="ARBA" id="ARBA00023002"/>
    </source>
</evidence>
<dbReference type="PRINTS" id="PR00419">
    <property type="entry name" value="ADXRDTASE"/>
</dbReference>
<evidence type="ECO:0000256" key="2">
    <source>
        <dbReference type="ARBA" id="ARBA00022630"/>
    </source>
</evidence>
<protein>
    <submittedName>
        <fullName evidence="5">Predicted flavoprotein CzcO associated with the cation diffusion facilitator CzcD</fullName>
    </submittedName>
</protein>
<dbReference type="Proteomes" id="UP000199416">
    <property type="component" value="Unassembled WGS sequence"/>
</dbReference>
<proteinExistence type="inferred from homology"/>
<dbReference type="GO" id="GO:0004499">
    <property type="term" value="F:N,N-dimethylaniline monooxygenase activity"/>
    <property type="evidence" value="ECO:0007669"/>
    <property type="project" value="InterPro"/>
</dbReference>
<dbReference type="RefSeq" id="WP_217637101.1">
    <property type="nucleotide sequence ID" value="NZ_FMZF01000002.1"/>
</dbReference>
<dbReference type="Pfam" id="PF00743">
    <property type="entry name" value="FMO-like"/>
    <property type="match status" value="1"/>
</dbReference>
<accession>A0A1G6MBC5</accession>
<dbReference type="AlphaFoldDB" id="A0A1G6MBC5"/>
<dbReference type="PANTHER" id="PTHR42877">
    <property type="entry name" value="L-ORNITHINE N(5)-MONOOXYGENASE-RELATED"/>
    <property type="match status" value="1"/>
</dbReference>
<evidence type="ECO:0000256" key="3">
    <source>
        <dbReference type="ARBA" id="ARBA00022827"/>
    </source>
</evidence>
<dbReference type="PANTHER" id="PTHR42877:SF4">
    <property type="entry name" value="FAD_NAD(P)-BINDING DOMAIN-CONTAINING PROTEIN-RELATED"/>
    <property type="match status" value="1"/>
</dbReference>
<keyword evidence="6" id="KW-1185">Reference proteome</keyword>
<evidence type="ECO:0000313" key="5">
    <source>
        <dbReference type="EMBL" id="SDC52627.1"/>
    </source>
</evidence>
<organism evidence="5 6">
    <name type="scientific">Geodermatophilus telluris</name>
    <dbReference type="NCBI Taxonomy" id="1190417"/>
    <lineage>
        <taxon>Bacteria</taxon>
        <taxon>Bacillati</taxon>
        <taxon>Actinomycetota</taxon>
        <taxon>Actinomycetes</taxon>
        <taxon>Geodermatophilales</taxon>
        <taxon>Geodermatophilaceae</taxon>
        <taxon>Geodermatophilus</taxon>
    </lineage>
</organism>
<reference evidence="6" key="1">
    <citation type="submission" date="2016-10" db="EMBL/GenBank/DDBJ databases">
        <authorList>
            <person name="Varghese N."/>
            <person name="Submissions S."/>
        </authorList>
    </citation>
    <scope>NUCLEOTIDE SEQUENCE [LARGE SCALE GENOMIC DNA]</scope>
    <source>
        <strain evidence="6">DSM 45421</strain>
    </source>
</reference>
<evidence type="ECO:0000313" key="6">
    <source>
        <dbReference type="Proteomes" id="UP000199416"/>
    </source>
</evidence>
<sequence length="513" mass="56364">MTLTTTPRHATATGPLPEHVRVAVVGSGFSGIGTAVALLRAGVDDFVVLERAAGLGGTWRDNDYPGAAVDVPSHLYSFSFALKRDWSHVYSRQPEIQRYLEQVAADHGVLPHLYCDTDVVSGRWDDDALVWRLQTSRGDLTVDVVVSGAGGLVEPHLPDVPGTETFQGPSFHSARWDHSVDLAGKRVAVVGTGASAAQFVPELQRTAAEVVVFQRTPPWVLPRRDRAYSEREHRLQARVPGLLRLARGGQYVVREARLGVWTGAGRLRRLFEGQALGFLEQQVPDPELRARLTPDYALGCKRVVVSDDYLASLAQPNVEVVAAPVTAVRPHAVVAADGTEHEVDVIVWGTGFRVMDIPLGHRLVGREGRTLREEWDRSGVQAHRGTTVAGFPNLFLLLGPNTALGHTSVVIMIEAQIGYVVEALRRVEEAGAGAIEVRRSAQDAYNARLQEELTGTVWNAGGCRSWYRDEQGRNFTLWPTRTSVFLRLMRRFDADSYELRSPRRVPVPVAVPA</sequence>
<dbReference type="Gene3D" id="3.50.50.60">
    <property type="entry name" value="FAD/NAD(P)-binding domain"/>
    <property type="match status" value="2"/>
</dbReference>
<evidence type="ECO:0000256" key="1">
    <source>
        <dbReference type="ARBA" id="ARBA00010139"/>
    </source>
</evidence>
<keyword evidence="3" id="KW-0274">FAD</keyword>
<comment type="similarity">
    <text evidence="1">Belongs to the FAD-binding monooxygenase family.</text>
</comment>
<dbReference type="SUPFAM" id="SSF51905">
    <property type="entry name" value="FAD/NAD(P)-binding domain"/>
    <property type="match status" value="2"/>
</dbReference>
<keyword evidence="2" id="KW-0285">Flavoprotein</keyword>
<keyword evidence="4" id="KW-0560">Oxidoreductase</keyword>
<gene>
    <name evidence="5" type="ORF">SAMN05660690_1765</name>
</gene>
<dbReference type="STRING" id="1190417.SAMN05660690_1765"/>
<dbReference type="GO" id="GO:0050660">
    <property type="term" value="F:flavin adenine dinucleotide binding"/>
    <property type="evidence" value="ECO:0007669"/>
    <property type="project" value="InterPro"/>
</dbReference>
<dbReference type="InterPro" id="IPR020946">
    <property type="entry name" value="Flavin_mOase-like"/>
</dbReference>
<dbReference type="GO" id="GO:0050661">
    <property type="term" value="F:NADP binding"/>
    <property type="evidence" value="ECO:0007669"/>
    <property type="project" value="InterPro"/>
</dbReference>
<dbReference type="InterPro" id="IPR051209">
    <property type="entry name" value="FAD-bind_Monooxygenase_sf"/>
</dbReference>
<dbReference type="EMBL" id="FMZF01000002">
    <property type="protein sequence ID" value="SDC52627.1"/>
    <property type="molecule type" value="Genomic_DNA"/>
</dbReference>
<dbReference type="InterPro" id="IPR036188">
    <property type="entry name" value="FAD/NAD-bd_sf"/>
</dbReference>
<name>A0A1G6MBC5_9ACTN</name>